<dbReference type="SUPFAM" id="SSF56925">
    <property type="entry name" value="OMPA-like"/>
    <property type="match status" value="1"/>
</dbReference>
<dbReference type="PANTHER" id="PTHR35892:SF2">
    <property type="entry name" value="OUTER MEMBRANE PROTEIN PAGN"/>
    <property type="match status" value="1"/>
</dbReference>
<dbReference type="InterPro" id="IPR027385">
    <property type="entry name" value="Beta-barrel_OMP"/>
</dbReference>
<keyword evidence="9" id="KW-1185">Reference proteome</keyword>
<dbReference type="InterPro" id="IPR011250">
    <property type="entry name" value="OMP/PagP_B-barrel"/>
</dbReference>
<protein>
    <submittedName>
        <fullName evidence="8">Porin family protein</fullName>
    </submittedName>
</protein>
<dbReference type="Proteomes" id="UP001596303">
    <property type="component" value="Unassembled WGS sequence"/>
</dbReference>
<evidence type="ECO:0000256" key="3">
    <source>
        <dbReference type="ARBA" id="ARBA00022692"/>
    </source>
</evidence>
<keyword evidence="2" id="KW-1134">Transmembrane beta strand</keyword>
<feature type="chain" id="PRO_5046911353" evidence="6">
    <location>
        <begin position="21"/>
        <end position="176"/>
    </location>
</feature>
<organism evidence="8 9">
    <name type="scientific">Ponticaulis profundi</name>
    <dbReference type="NCBI Taxonomy" id="2665222"/>
    <lineage>
        <taxon>Bacteria</taxon>
        <taxon>Pseudomonadati</taxon>
        <taxon>Pseudomonadota</taxon>
        <taxon>Alphaproteobacteria</taxon>
        <taxon>Hyphomonadales</taxon>
        <taxon>Hyphomonadaceae</taxon>
        <taxon>Ponticaulis</taxon>
    </lineage>
</organism>
<reference evidence="9" key="1">
    <citation type="journal article" date="2019" name="Int. J. Syst. Evol. Microbiol.">
        <title>The Global Catalogue of Microorganisms (GCM) 10K type strain sequencing project: providing services to taxonomists for standard genome sequencing and annotation.</title>
        <authorList>
            <consortium name="The Broad Institute Genomics Platform"/>
            <consortium name="The Broad Institute Genome Sequencing Center for Infectious Disease"/>
            <person name="Wu L."/>
            <person name="Ma J."/>
        </authorList>
    </citation>
    <scope>NUCLEOTIDE SEQUENCE [LARGE SCALE GENOMIC DNA]</scope>
    <source>
        <strain evidence="9">CGMCC-1.15741</strain>
    </source>
</reference>
<evidence type="ECO:0000313" key="9">
    <source>
        <dbReference type="Proteomes" id="UP001596303"/>
    </source>
</evidence>
<gene>
    <name evidence="8" type="ORF">ACFQDM_11380</name>
</gene>
<dbReference type="Pfam" id="PF13505">
    <property type="entry name" value="OMP_b-brl"/>
    <property type="match status" value="1"/>
</dbReference>
<dbReference type="InterPro" id="IPR051723">
    <property type="entry name" value="Bact_OM_Invasion-Related"/>
</dbReference>
<dbReference type="RefSeq" id="WP_377379106.1">
    <property type="nucleotide sequence ID" value="NZ_JBHSSW010000012.1"/>
</dbReference>
<name>A0ABW1SAM6_9PROT</name>
<evidence type="ECO:0000256" key="4">
    <source>
        <dbReference type="ARBA" id="ARBA00022729"/>
    </source>
</evidence>
<evidence type="ECO:0000259" key="7">
    <source>
        <dbReference type="Pfam" id="PF13505"/>
    </source>
</evidence>
<dbReference type="Gene3D" id="2.40.160.20">
    <property type="match status" value="1"/>
</dbReference>
<dbReference type="PANTHER" id="PTHR35892">
    <property type="entry name" value="OUTER MEMBRANE PROTEIN PAGN-RELATED"/>
    <property type="match status" value="1"/>
</dbReference>
<sequence>MKIKMLAAAALLAVAPVANAEGFYADAGYSFLSLDDDGLDVDVGAITAHAGYEFNPYFAVEGEAGFGVDDDNVSALGVNVKAELESMFGLYARGQYPVTPDLNVFGRVGVVQADVKASALGFSESADDTGFAFGAGGEYTFANNVYLRGEYTRHEIDDLDADVFGLSVGYKFGAMN</sequence>
<dbReference type="EMBL" id="JBHSSW010000012">
    <property type="protein sequence ID" value="MFC6198687.1"/>
    <property type="molecule type" value="Genomic_DNA"/>
</dbReference>
<keyword evidence="4 6" id="KW-0732">Signal</keyword>
<evidence type="ECO:0000313" key="8">
    <source>
        <dbReference type="EMBL" id="MFC6198687.1"/>
    </source>
</evidence>
<evidence type="ECO:0000256" key="6">
    <source>
        <dbReference type="SAM" id="SignalP"/>
    </source>
</evidence>
<keyword evidence="3" id="KW-0812">Transmembrane</keyword>
<evidence type="ECO:0000256" key="1">
    <source>
        <dbReference type="ARBA" id="ARBA00004571"/>
    </source>
</evidence>
<comment type="caution">
    <text evidence="8">The sequence shown here is derived from an EMBL/GenBank/DDBJ whole genome shotgun (WGS) entry which is preliminary data.</text>
</comment>
<keyword evidence="5" id="KW-0472">Membrane</keyword>
<proteinExistence type="predicted"/>
<feature type="domain" description="Outer membrane protein beta-barrel" evidence="7">
    <location>
        <begin position="6"/>
        <end position="172"/>
    </location>
</feature>
<evidence type="ECO:0000256" key="2">
    <source>
        <dbReference type="ARBA" id="ARBA00022452"/>
    </source>
</evidence>
<accession>A0ABW1SAM6</accession>
<evidence type="ECO:0000256" key="5">
    <source>
        <dbReference type="ARBA" id="ARBA00023136"/>
    </source>
</evidence>
<comment type="subcellular location">
    <subcellularLocation>
        <location evidence="1">Cell outer membrane</location>
        <topology evidence="1">Multi-pass membrane protein</topology>
    </subcellularLocation>
</comment>
<feature type="signal peptide" evidence="6">
    <location>
        <begin position="1"/>
        <end position="20"/>
    </location>
</feature>